<protein>
    <submittedName>
        <fullName evidence="2">Uncharacterized protein</fullName>
    </submittedName>
</protein>
<feature type="transmembrane region" description="Helical" evidence="1">
    <location>
        <begin position="82"/>
        <end position="105"/>
    </location>
</feature>
<proteinExistence type="predicted"/>
<comment type="caution">
    <text evidence="2">The sequence shown here is derived from an EMBL/GenBank/DDBJ whole genome shotgun (WGS) entry which is preliminary data.</text>
</comment>
<reference evidence="2 3" key="2">
    <citation type="journal article" date="2017" name="Front. Plant Sci.">
        <title>Gene Classification and Mining of Molecular Markers Useful in Red Clover (Trifolium pratense) Breeding.</title>
        <authorList>
            <person name="Istvanek J."/>
            <person name="Dluhosova J."/>
            <person name="Dluhos P."/>
            <person name="Patkova L."/>
            <person name="Nedelnik J."/>
            <person name="Repkova J."/>
        </authorList>
    </citation>
    <scope>NUCLEOTIDE SEQUENCE [LARGE SCALE GENOMIC DNA]</scope>
    <source>
        <strain evidence="3">cv. Tatra</strain>
        <tissue evidence="2">Young leaves</tissue>
    </source>
</reference>
<dbReference type="AlphaFoldDB" id="A0A2K3PHZ0"/>
<name>A0A2K3PHZ0_TRIPR</name>
<sequence>MVMSLNIGSGQSVDYAHCVGVAESALHLCLFCDFAAEMFFTGSVWLSSFRLITSCSLKVIWKSRNEVIFANGVIDAKAADEAVALVSVATAVAGCFTGASFMWFFCC</sequence>
<dbReference type="EMBL" id="ASHM01007230">
    <property type="protein sequence ID" value="PNY14910.1"/>
    <property type="molecule type" value="Genomic_DNA"/>
</dbReference>
<evidence type="ECO:0000313" key="3">
    <source>
        <dbReference type="Proteomes" id="UP000236291"/>
    </source>
</evidence>
<keyword evidence="1" id="KW-0472">Membrane</keyword>
<gene>
    <name evidence="2" type="ORF">L195_g011599</name>
</gene>
<evidence type="ECO:0000313" key="2">
    <source>
        <dbReference type="EMBL" id="PNY14910.1"/>
    </source>
</evidence>
<evidence type="ECO:0000256" key="1">
    <source>
        <dbReference type="SAM" id="Phobius"/>
    </source>
</evidence>
<accession>A0A2K3PHZ0</accession>
<dbReference type="Proteomes" id="UP000236291">
    <property type="component" value="Unassembled WGS sequence"/>
</dbReference>
<organism evidence="2 3">
    <name type="scientific">Trifolium pratense</name>
    <name type="common">Red clover</name>
    <dbReference type="NCBI Taxonomy" id="57577"/>
    <lineage>
        <taxon>Eukaryota</taxon>
        <taxon>Viridiplantae</taxon>
        <taxon>Streptophyta</taxon>
        <taxon>Embryophyta</taxon>
        <taxon>Tracheophyta</taxon>
        <taxon>Spermatophyta</taxon>
        <taxon>Magnoliopsida</taxon>
        <taxon>eudicotyledons</taxon>
        <taxon>Gunneridae</taxon>
        <taxon>Pentapetalae</taxon>
        <taxon>rosids</taxon>
        <taxon>fabids</taxon>
        <taxon>Fabales</taxon>
        <taxon>Fabaceae</taxon>
        <taxon>Papilionoideae</taxon>
        <taxon>50 kb inversion clade</taxon>
        <taxon>NPAAA clade</taxon>
        <taxon>Hologalegina</taxon>
        <taxon>IRL clade</taxon>
        <taxon>Trifolieae</taxon>
        <taxon>Trifolium</taxon>
    </lineage>
</organism>
<keyword evidence="1" id="KW-0812">Transmembrane</keyword>
<keyword evidence="1" id="KW-1133">Transmembrane helix</keyword>
<reference evidence="2 3" key="1">
    <citation type="journal article" date="2014" name="Am. J. Bot.">
        <title>Genome assembly and annotation for red clover (Trifolium pratense; Fabaceae).</title>
        <authorList>
            <person name="Istvanek J."/>
            <person name="Jaros M."/>
            <person name="Krenek A."/>
            <person name="Repkova J."/>
        </authorList>
    </citation>
    <scope>NUCLEOTIDE SEQUENCE [LARGE SCALE GENOMIC DNA]</scope>
    <source>
        <strain evidence="3">cv. Tatra</strain>
        <tissue evidence="2">Young leaves</tissue>
    </source>
</reference>